<evidence type="ECO:0000313" key="3">
    <source>
        <dbReference type="Proteomes" id="UP000663879"/>
    </source>
</evidence>
<comment type="caution">
    <text evidence="2">The sequence shown here is derived from an EMBL/GenBank/DDBJ whole genome shotgun (WGS) entry which is preliminary data.</text>
</comment>
<protein>
    <submittedName>
        <fullName evidence="2">Uncharacterized protein</fullName>
    </submittedName>
</protein>
<keyword evidence="1" id="KW-1133">Transmembrane helix</keyword>
<keyword evidence="1" id="KW-0812">Transmembrane</keyword>
<proteinExistence type="predicted"/>
<dbReference type="Proteomes" id="UP000663879">
    <property type="component" value="Unassembled WGS sequence"/>
</dbReference>
<dbReference type="AlphaFoldDB" id="A0A813UBD5"/>
<evidence type="ECO:0000256" key="1">
    <source>
        <dbReference type="SAM" id="Phobius"/>
    </source>
</evidence>
<sequence length="170" mass="19103">MSNPTTTKKITIDTNDNKKGFNKDPQVIVKAFRIALTFFYGIFFANAIFDNLIGGIPYVIEDATAFPIIKITIGALIIILTIVAMIGIWRKIWPLIFASAIALIILSIFALIVSIIDLVQRKERKALNSQDFASDIIEIVVEFIFRIIAIVIKFLMIKLIRGYQRVPTSA</sequence>
<evidence type="ECO:0000313" key="2">
    <source>
        <dbReference type="EMBL" id="CAF0823517.1"/>
    </source>
</evidence>
<keyword evidence="1" id="KW-0472">Membrane</keyword>
<reference evidence="2" key="1">
    <citation type="submission" date="2021-02" db="EMBL/GenBank/DDBJ databases">
        <authorList>
            <person name="Nowell W R."/>
        </authorList>
    </citation>
    <scope>NUCLEOTIDE SEQUENCE</scope>
    <source>
        <strain evidence="2">Ploen Becks lab</strain>
    </source>
</reference>
<name>A0A813UBD5_9BILA</name>
<dbReference type="OrthoDB" id="10605919at2759"/>
<keyword evidence="3" id="KW-1185">Reference proteome</keyword>
<feature type="transmembrane region" description="Helical" evidence="1">
    <location>
        <begin position="95"/>
        <end position="116"/>
    </location>
</feature>
<gene>
    <name evidence="2" type="ORF">OXX778_LOCUS7595</name>
</gene>
<dbReference type="EMBL" id="CAJNOC010000979">
    <property type="protein sequence ID" value="CAF0823517.1"/>
    <property type="molecule type" value="Genomic_DNA"/>
</dbReference>
<feature type="transmembrane region" description="Helical" evidence="1">
    <location>
        <begin position="136"/>
        <end position="156"/>
    </location>
</feature>
<feature type="transmembrane region" description="Helical" evidence="1">
    <location>
        <begin position="68"/>
        <end position="88"/>
    </location>
</feature>
<organism evidence="2 3">
    <name type="scientific">Brachionus calyciflorus</name>
    <dbReference type="NCBI Taxonomy" id="104777"/>
    <lineage>
        <taxon>Eukaryota</taxon>
        <taxon>Metazoa</taxon>
        <taxon>Spiralia</taxon>
        <taxon>Gnathifera</taxon>
        <taxon>Rotifera</taxon>
        <taxon>Eurotatoria</taxon>
        <taxon>Monogononta</taxon>
        <taxon>Pseudotrocha</taxon>
        <taxon>Ploima</taxon>
        <taxon>Brachionidae</taxon>
        <taxon>Brachionus</taxon>
    </lineage>
</organism>
<accession>A0A813UBD5</accession>